<dbReference type="Proteomes" id="UP001500707">
    <property type="component" value="Unassembled WGS sequence"/>
</dbReference>
<dbReference type="RefSeq" id="WP_346186324.1">
    <property type="nucleotide sequence ID" value="NZ_BAABCE010000027.1"/>
</dbReference>
<evidence type="ECO:0000313" key="4">
    <source>
        <dbReference type="Proteomes" id="UP001500707"/>
    </source>
</evidence>
<feature type="chain" id="PRO_5046496086" evidence="2">
    <location>
        <begin position="26"/>
        <end position="50"/>
    </location>
</feature>
<protein>
    <submittedName>
        <fullName evidence="3">Uncharacterized protein</fullName>
    </submittedName>
</protein>
<evidence type="ECO:0000256" key="2">
    <source>
        <dbReference type="SAM" id="SignalP"/>
    </source>
</evidence>
<feature type="signal peptide" evidence="2">
    <location>
        <begin position="1"/>
        <end position="25"/>
    </location>
</feature>
<feature type="region of interest" description="Disordered" evidence="1">
    <location>
        <begin position="30"/>
        <end position="50"/>
    </location>
</feature>
<name>A0ABP6YV03_9ACTN</name>
<dbReference type="EMBL" id="BAABCE010000027">
    <property type="protein sequence ID" value="GAA3590860.1"/>
    <property type="molecule type" value="Genomic_DNA"/>
</dbReference>
<sequence>MKRLLYRTLAALSLAGLLAAGAALADDVLTPNGDTTWGAPAPTLKDTTWG</sequence>
<comment type="caution">
    <text evidence="3">The sequence shown here is derived from an EMBL/GenBank/DDBJ whole genome shotgun (WGS) entry which is preliminary data.</text>
</comment>
<evidence type="ECO:0000313" key="3">
    <source>
        <dbReference type="EMBL" id="GAA3590860.1"/>
    </source>
</evidence>
<evidence type="ECO:0000256" key="1">
    <source>
        <dbReference type="SAM" id="MobiDB-lite"/>
    </source>
</evidence>
<keyword evidence="2" id="KW-0732">Signal</keyword>
<reference evidence="4" key="1">
    <citation type="journal article" date="2019" name="Int. J. Syst. Evol. Microbiol.">
        <title>The Global Catalogue of Microorganisms (GCM) 10K type strain sequencing project: providing services to taxonomists for standard genome sequencing and annotation.</title>
        <authorList>
            <consortium name="The Broad Institute Genomics Platform"/>
            <consortium name="The Broad Institute Genome Sequencing Center for Infectious Disease"/>
            <person name="Wu L."/>
            <person name="Ma J."/>
        </authorList>
    </citation>
    <scope>NUCLEOTIDE SEQUENCE [LARGE SCALE GENOMIC DNA]</scope>
    <source>
        <strain evidence="4">JCM 17656</strain>
    </source>
</reference>
<keyword evidence="4" id="KW-1185">Reference proteome</keyword>
<organism evidence="3 4">
    <name type="scientific">Streptomyces osmaniensis</name>
    <dbReference type="NCBI Taxonomy" id="593134"/>
    <lineage>
        <taxon>Bacteria</taxon>
        <taxon>Bacillati</taxon>
        <taxon>Actinomycetota</taxon>
        <taxon>Actinomycetes</taxon>
        <taxon>Kitasatosporales</taxon>
        <taxon>Streptomycetaceae</taxon>
        <taxon>Streptomyces</taxon>
    </lineage>
</organism>
<accession>A0ABP6YV03</accession>
<proteinExistence type="predicted"/>
<gene>
    <name evidence="3" type="ORF">GCM10022295_85640</name>
</gene>